<proteinExistence type="inferred from homology"/>
<keyword evidence="2" id="KW-0378">Hydrolase</keyword>
<feature type="domain" description="Beta-lactamase-related" evidence="3">
    <location>
        <begin position="17"/>
        <end position="401"/>
    </location>
</feature>
<dbReference type="EMBL" id="MU251462">
    <property type="protein sequence ID" value="KAG9234470.1"/>
    <property type="molecule type" value="Genomic_DNA"/>
</dbReference>
<dbReference type="Pfam" id="PF00144">
    <property type="entry name" value="Beta-lactamase"/>
    <property type="match status" value="1"/>
</dbReference>
<dbReference type="InterPro" id="IPR012338">
    <property type="entry name" value="Beta-lactam/transpept-like"/>
</dbReference>
<dbReference type="GO" id="GO:0016787">
    <property type="term" value="F:hydrolase activity"/>
    <property type="evidence" value="ECO:0007669"/>
    <property type="project" value="UniProtKB-KW"/>
</dbReference>
<gene>
    <name evidence="4" type="ORF">BJ875DRAFT_11470</name>
</gene>
<accession>A0A9P7YJZ1</accession>
<keyword evidence="5" id="KW-1185">Reference proteome</keyword>
<evidence type="ECO:0000256" key="1">
    <source>
        <dbReference type="ARBA" id="ARBA00009009"/>
    </source>
</evidence>
<reference evidence="4" key="1">
    <citation type="journal article" date="2021" name="IMA Fungus">
        <title>Genomic characterization of three marine fungi, including Emericellopsis atlantica sp. nov. with signatures of a generalist lifestyle and marine biomass degradation.</title>
        <authorList>
            <person name="Hagestad O.C."/>
            <person name="Hou L."/>
            <person name="Andersen J.H."/>
            <person name="Hansen E.H."/>
            <person name="Altermark B."/>
            <person name="Li C."/>
            <person name="Kuhnert E."/>
            <person name="Cox R.J."/>
            <person name="Crous P.W."/>
            <person name="Spatafora J.W."/>
            <person name="Lail K."/>
            <person name="Amirebrahimi M."/>
            <person name="Lipzen A."/>
            <person name="Pangilinan J."/>
            <person name="Andreopoulos W."/>
            <person name="Hayes R.D."/>
            <person name="Ng V."/>
            <person name="Grigoriev I.V."/>
            <person name="Jackson S.A."/>
            <person name="Sutton T.D.S."/>
            <person name="Dobson A.D.W."/>
            <person name="Rama T."/>
        </authorList>
    </citation>
    <scope>NUCLEOTIDE SEQUENCE</scope>
    <source>
        <strain evidence="4">TRa018bII</strain>
    </source>
</reference>
<dbReference type="OrthoDB" id="428260at2759"/>
<evidence type="ECO:0000313" key="5">
    <source>
        <dbReference type="Proteomes" id="UP000824998"/>
    </source>
</evidence>
<evidence type="ECO:0000259" key="3">
    <source>
        <dbReference type="Pfam" id="PF00144"/>
    </source>
</evidence>
<dbReference type="PANTHER" id="PTHR43283">
    <property type="entry name" value="BETA-LACTAMASE-RELATED"/>
    <property type="match status" value="1"/>
</dbReference>
<name>A0A9P7YJZ1_9HELO</name>
<dbReference type="InterPro" id="IPR001466">
    <property type="entry name" value="Beta-lactam-related"/>
</dbReference>
<organism evidence="4 5">
    <name type="scientific">Amylocarpus encephaloides</name>
    <dbReference type="NCBI Taxonomy" id="45428"/>
    <lineage>
        <taxon>Eukaryota</taxon>
        <taxon>Fungi</taxon>
        <taxon>Dikarya</taxon>
        <taxon>Ascomycota</taxon>
        <taxon>Pezizomycotina</taxon>
        <taxon>Leotiomycetes</taxon>
        <taxon>Helotiales</taxon>
        <taxon>Helotiales incertae sedis</taxon>
        <taxon>Amylocarpus</taxon>
    </lineage>
</organism>
<dbReference type="Gene3D" id="3.40.710.10">
    <property type="entry name" value="DD-peptidase/beta-lactamase superfamily"/>
    <property type="match status" value="1"/>
</dbReference>
<comment type="caution">
    <text evidence="4">The sequence shown here is derived from an EMBL/GenBank/DDBJ whole genome shotgun (WGS) entry which is preliminary data.</text>
</comment>
<evidence type="ECO:0000313" key="4">
    <source>
        <dbReference type="EMBL" id="KAG9234470.1"/>
    </source>
</evidence>
<dbReference type="PANTHER" id="PTHR43283:SF17">
    <property type="entry name" value="(LOVD), PUTATIVE (AFU_ORTHOLOGUE AFUA_5G00920)-RELATED"/>
    <property type="match status" value="1"/>
</dbReference>
<dbReference type="Proteomes" id="UP000824998">
    <property type="component" value="Unassembled WGS sequence"/>
</dbReference>
<protein>
    <submittedName>
        <fullName evidence="4">Beta-lactamase/transpeptidase-like protein</fullName>
    </submittedName>
</protein>
<evidence type="ECO:0000256" key="2">
    <source>
        <dbReference type="ARBA" id="ARBA00022801"/>
    </source>
</evidence>
<sequence length="428" mass="47144">MASTIEDQLKAATTSLDLPGVLLVASDATNDFHYEKIFGVRSLKEGAAPEPMQKDDIFWIASCTKLMTSIAALQCIERGLFTLDEDVTKLLPELKDIEILTGFEKGTQTPILAVATKTITVRLLLTHASGLAYDAFTPILRRWRKSRGEETHLSKGSLLHRCTTPLLFEPGEGFAYSTGHDWVGIMIERATGITLGEFMRNNIWDPLGITSMTFHPEQQPEIRSSMVDMSQRLGGENLFGTPANPMAKVVWSKDNVWAPNKDDSGGGGAFVSHGHCAFDRGRATDYIKILRSITSASTSLLTPQSTTLLFTPQLSGTSLSSLTTLLRIRELNDSMALSMPMGTKLNYSLGGMITLEDIPGRRRKGSMFWSGLPNVFWWADREGGMCGVYTSQMMPTGDPRSLAMLAGFEKEMYRRAKEAGKAKGKERL</sequence>
<dbReference type="InterPro" id="IPR050789">
    <property type="entry name" value="Diverse_Enzym_Activities"/>
</dbReference>
<comment type="similarity">
    <text evidence="1">Belongs to the class-A beta-lactamase family.</text>
</comment>
<dbReference type="AlphaFoldDB" id="A0A9P7YJZ1"/>
<dbReference type="SUPFAM" id="SSF56601">
    <property type="entry name" value="beta-lactamase/transpeptidase-like"/>
    <property type="match status" value="1"/>
</dbReference>